<keyword evidence="1" id="KW-1133">Transmembrane helix</keyword>
<dbReference type="AlphaFoldDB" id="A0A084QPM2"/>
<protein>
    <submittedName>
        <fullName evidence="2">Uncharacterized protein</fullName>
    </submittedName>
</protein>
<dbReference type="STRING" id="1283841.A0A084QPM2"/>
<evidence type="ECO:0000313" key="3">
    <source>
        <dbReference type="Proteomes" id="UP000028524"/>
    </source>
</evidence>
<feature type="transmembrane region" description="Helical" evidence="1">
    <location>
        <begin position="213"/>
        <end position="232"/>
    </location>
</feature>
<keyword evidence="3" id="KW-1185">Reference proteome</keyword>
<evidence type="ECO:0000256" key="1">
    <source>
        <dbReference type="SAM" id="Phobius"/>
    </source>
</evidence>
<feature type="transmembrane region" description="Helical" evidence="1">
    <location>
        <begin position="72"/>
        <end position="93"/>
    </location>
</feature>
<accession>A0A084QPM2</accession>
<dbReference type="HOGENOM" id="CLU_055482_0_0_1"/>
<dbReference type="OMA" id="TFSWTFT"/>
<feature type="transmembrane region" description="Helical" evidence="1">
    <location>
        <begin position="284"/>
        <end position="306"/>
    </location>
</feature>
<keyword evidence="1" id="KW-0472">Membrane</keyword>
<organism evidence="2 3">
    <name type="scientific">Stachybotrys chlorohalonatus (strain IBT 40285)</name>
    <dbReference type="NCBI Taxonomy" id="1283841"/>
    <lineage>
        <taxon>Eukaryota</taxon>
        <taxon>Fungi</taxon>
        <taxon>Dikarya</taxon>
        <taxon>Ascomycota</taxon>
        <taxon>Pezizomycotina</taxon>
        <taxon>Sordariomycetes</taxon>
        <taxon>Hypocreomycetidae</taxon>
        <taxon>Hypocreales</taxon>
        <taxon>Stachybotryaceae</taxon>
        <taxon>Stachybotrys</taxon>
    </lineage>
</organism>
<dbReference type="Proteomes" id="UP000028524">
    <property type="component" value="Unassembled WGS sequence"/>
</dbReference>
<feature type="transmembrane region" description="Helical" evidence="1">
    <location>
        <begin position="40"/>
        <end position="60"/>
    </location>
</feature>
<name>A0A084QPM2_STAC4</name>
<gene>
    <name evidence="2" type="ORF">S40285_02365</name>
</gene>
<reference evidence="2 3" key="1">
    <citation type="journal article" date="2014" name="BMC Genomics">
        <title>Comparative genome sequencing reveals chemotype-specific gene clusters in the toxigenic black mold Stachybotrys.</title>
        <authorList>
            <person name="Semeiks J."/>
            <person name="Borek D."/>
            <person name="Otwinowski Z."/>
            <person name="Grishin N.V."/>
        </authorList>
    </citation>
    <scope>NUCLEOTIDE SEQUENCE [LARGE SCALE GENOMIC DNA]</scope>
    <source>
        <strain evidence="2 3">IBT 40285</strain>
    </source>
</reference>
<dbReference type="EMBL" id="KL660533">
    <property type="protein sequence ID" value="KFA65907.1"/>
    <property type="molecule type" value="Genomic_DNA"/>
</dbReference>
<feature type="transmembrane region" description="Helical" evidence="1">
    <location>
        <begin position="137"/>
        <end position="157"/>
    </location>
</feature>
<sequence>MDSTPLLSAVGGLPGPNTLQDHPAFLRASHSPWRFIPQNILVIARGLLLAYLATIAATGADYKLTQQSDYTNWRLLFDFSVVSFVLVFMYHVITFSWTFTHLYYPNPEDEGGIEGYVISAMSLPSNMASLRKQFYFTMFYTTTTVFAFMNSTVYWFITRQQAQGDTAEPAPPSESGSPDDDAEIWGWGDGRYPPSGAPFSDLFGEGWFKGFNIFNLYAITSIIMAVEILFLNSIKHSYAIGSHIFGLVAFAGVYLGWAAIGKSLTDWWAFDWLDVSKVGSEEAVTAYSIGFVLLAPTMFTLMQGFVGIREGLTRSLQESRVAAAAQEALDT</sequence>
<dbReference type="OrthoDB" id="5293596at2759"/>
<proteinExistence type="predicted"/>
<evidence type="ECO:0000313" key="2">
    <source>
        <dbReference type="EMBL" id="KFA65907.1"/>
    </source>
</evidence>
<dbReference type="InParanoid" id="A0A084QPM2"/>
<keyword evidence="1" id="KW-0812">Transmembrane</keyword>
<feature type="transmembrane region" description="Helical" evidence="1">
    <location>
        <begin position="244"/>
        <end position="264"/>
    </location>
</feature>